<accession>A0A2V2Z1A2</accession>
<comment type="caution">
    <text evidence="1">The sequence shown here is derived from an EMBL/GenBank/DDBJ whole genome shotgun (WGS) entry which is preliminary data.</text>
</comment>
<sequence>MGLPSPGPRKGAAVEERRLEVAACWESCDPVGHNSRSSTGVKQKEALLSNASFCLYR</sequence>
<evidence type="ECO:0000313" key="2">
    <source>
        <dbReference type="Proteomes" id="UP000246635"/>
    </source>
</evidence>
<organism evidence="1 2">
    <name type="scientific">Paenibacillus cellulosilyticus</name>
    <dbReference type="NCBI Taxonomy" id="375489"/>
    <lineage>
        <taxon>Bacteria</taxon>
        <taxon>Bacillati</taxon>
        <taxon>Bacillota</taxon>
        <taxon>Bacilli</taxon>
        <taxon>Bacillales</taxon>
        <taxon>Paenibacillaceae</taxon>
        <taxon>Paenibacillus</taxon>
    </lineage>
</organism>
<proteinExistence type="predicted"/>
<name>A0A2V2Z1A2_9BACL</name>
<dbReference type="EMBL" id="QGTQ01000010">
    <property type="protein sequence ID" value="PWW01135.1"/>
    <property type="molecule type" value="Genomic_DNA"/>
</dbReference>
<reference evidence="1 2" key="1">
    <citation type="submission" date="2018-05" db="EMBL/GenBank/DDBJ databases">
        <title>Genomic Encyclopedia of Type Strains, Phase III (KMG-III): the genomes of soil and plant-associated and newly described type strains.</title>
        <authorList>
            <person name="Whitman W."/>
        </authorList>
    </citation>
    <scope>NUCLEOTIDE SEQUENCE [LARGE SCALE GENOMIC DNA]</scope>
    <source>
        <strain evidence="1 2">CECT 5696</strain>
    </source>
</reference>
<keyword evidence="2" id="KW-1185">Reference proteome</keyword>
<evidence type="ECO:0000313" key="1">
    <source>
        <dbReference type="EMBL" id="PWW01135.1"/>
    </source>
</evidence>
<gene>
    <name evidence="1" type="ORF">DFQ01_11025</name>
</gene>
<dbReference type="AlphaFoldDB" id="A0A2V2Z1A2"/>
<dbReference type="Proteomes" id="UP000246635">
    <property type="component" value="Unassembled WGS sequence"/>
</dbReference>
<protein>
    <submittedName>
        <fullName evidence="1">Uncharacterized protein</fullName>
    </submittedName>
</protein>